<accession>A0A2R8C1D6</accession>
<name>A0A2R8C1D6_9RHOB</name>
<evidence type="ECO:0000313" key="5">
    <source>
        <dbReference type="Proteomes" id="UP000244912"/>
    </source>
</evidence>
<evidence type="ECO:0000259" key="2">
    <source>
        <dbReference type="Pfam" id="PF05598"/>
    </source>
</evidence>
<evidence type="ECO:0000256" key="1">
    <source>
        <dbReference type="SAM" id="MobiDB-lite"/>
    </source>
</evidence>
<feature type="region of interest" description="Disordered" evidence="1">
    <location>
        <begin position="190"/>
        <end position="217"/>
    </location>
</feature>
<evidence type="ECO:0000313" key="4">
    <source>
        <dbReference type="EMBL" id="SPJ26116.1"/>
    </source>
</evidence>
<dbReference type="PANTHER" id="PTHR33408:SF4">
    <property type="entry name" value="TRANSPOSASE DDE DOMAIN-CONTAINING PROTEIN"/>
    <property type="match status" value="1"/>
</dbReference>
<dbReference type="RefSeq" id="WP_108895825.1">
    <property type="nucleotide sequence ID" value="NZ_ONZF01000014.1"/>
</dbReference>
<dbReference type="InterPro" id="IPR025668">
    <property type="entry name" value="Tnp_DDE_dom"/>
</dbReference>
<dbReference type="OrthoDB" id="9774608at2"/>
<evidence type="ECO:0000259" key="3">
    <source>
        <dbReference type="Pfam" id="PF13751"/>
    </source>
</evidence>
<dbReference type="Pfam" id="PF05598">
    <property type="entry name" value="DUF772"/>
    <property type="match status" value="1"/>
</dbReference>
<dbReference type="Proteomes" id="UP000244912">
    <property type="component" value="Unassembled WGS sequence"/>
</dbReference>
<dbReference type="InterPro" id="IPR047629">
    <property type="entry name" value="IS1182_transpos"/>
</dbReference>
<feature type="domain" description="Transposase InsH N-terminal" evidence="2">
    <location>
        <begin position="16"/>
        <end position="110"/>
    </location>
</feature>
<dbReference type="EMBL" id="ONZF01000014">
    <property type="protein sequence ID" value="SPJ26116.1"/>
    <property type="molecule type" value="Genomic_DNA"/>
</dbReference>
<dbReference type="Pfam" id="PF13751">
    <property type="entry name" value="DDE_Tnp_1_6"/>
    <property type="match status" value="1"/>
</dbReference>
<keyword evidence="5" id="KW-1185">Reference proteome</keyword>
<dbReference type="InterPro" id="IPR008490">
    <property type="entry name" value="Transposase_InsH_N"/>
</dbReference>
<dbReference type="AlphaFoldDB" id="A0A2R8C1D6"/>
<dbReference type="NCBIfam" id="NF033551">
    <property type="entry name" value="transpos_IS1182"/>
    <property type="match status" value="1"/>
</dbReference>
<sequence>MMGRLAVQEALFYRFRIEDRVPPEHLLRRIDRVLDFDVIRPQLAALYSPIGRPSIDPELMIRMLLVGYLYGIRSETRLCEEVHLNLAYRWFCRLGLEGCVPDRSSFSKNRYGRFADGDVLRSVFEMVVQRCVEAGLVGGSDALVDGSTVEADTNRERRAAPEELKAAWSEADDVARPVRAYLDQLEAEAGVEREGPVHKPPKVISETDPQAAWSTKDGPGRFSYETNYLVDDRHAIIMDVEATPARLSQEIVAAKAMLERSKAKLGFKPTSLAADKSYGTAPFLAWLLKRKVTPYVPVLDRRAQTDGKLTRDAFVYDRDRDCFICPEGHDLTYRNITVETGVKRYKPSAAACRACPRKPDCTDASARSVIRLVDEDAREAVRELAGTVAYNTARARRKKVEMLFAHLKRHLKLRRLRLRGLTGATEEFLLAATAQNLRRLVKLSPA</sequence>
<protein>
    <recommendedName>
        <fullName evidence="6">Transposase DDE domain-containing protein</fullName>
    </recommendedName>
</protein>
<gene>
    <name evidence="4" type="ORF">PAA8504_03972</name>
</gene>
<reference evidence="5" key="1">
    <citation type="submission" date="2018-03" db="EMBL/GenBank/DDBJ databases">
        <authorList>
            <person name="Rodrigo-Torres L."/>
            <person name="Arahal R. D."/>
            <person name="Lucena T."/>
        </authorList>
    </citation>
    <scope>NUCLEOTIDE SEQUENCE [LARGE SCALE GENOMIC DNA]</scope>
    <source>
        <strain evidence="5">CECT 8504</strain>
    </source>
</reference>
<dbReference type="PANTHER" id="PTHR33408">
    <property type="entry name" value="TRANSPOSASE"/>
    <property type="match status" value="1"/>
</dbReference>
<organism evidence="4 5">
    <name type="scientific">Palleronia abyssalis</name>
    <dbReference type="NCBI Taxonomy" id="1501240"/>
    <lineage>
        <taxon>Bacteria</taxon>
        <taxon>Pseudomonadati</taxon>
        <taxon>Pseudomonadota</taxon>
        <taxon>Alphaproteobacteria</taxon>
        <taxon>Rhodobacterales</taxon>
        <taxon>Roseobacteraceae</taxon>
        <taxon>Palleronia</taxon>
    </lineage>
</organism>
<proteinExistence type="predicted"/>
<feature type="domain" description="Transposase DDE" evidence="3">
    <location>
        <begin position="324"/>
        <end position="441"/>
    </location>
</feature>
<evidence type="ECO:0008006" key="6">
    <source>
        <dbReference type="Google" id="ProtNLM"/>
    </source>
</evidence>